<evidence type="ECO:0000313" key="1">
    <source>
        <dbReference type="EMBL" id="SHH31454.1"/>
    </source>
</evidence>
<dbReference type="STRING" id="1123380.SAMN02745199_0706"/>
<protein>
    <recommendedName>
        <fullName evidence="3">Protein-arginine kinase activator protein McsA</fullName>
    </recommendedName>
</protein>
<dbReference type="EMBL" id="FQXN01000002">
    <property type="protein sequence ID" value="SHH31454.1"/>
    <property type="molecule type" value="Genomic_DNA"/>
</dbReference>
<gene>
    <name evidence="1" type="ORF">SAMN02745199_0706</name>
</gene>
<dbReference type="AlphaFoldDB" id="A0A1M5RZ56"/>
<keyword evidence="2" id="KW-1185">Reference proteome</keyword>
<dbReference type="Proteomes" id="UP000242592">
    <property type="component" value="Unassembled WGS sequence"/>
</dbReference>
<dbReference type="RefSeq" id="WP_084728018.1">
    <property type="nucleotide sequence ID" value="NZ_FQXN01000002.1"/>
</dbReference>
<name>A0A1M5RZ56_9BACT</name>
<reference evidence="2" key="1">
    <citation type="submission" date="2016-11" db="EMBL/GenBank/DDBJ databases">
        <authorList>
            <person name="Varghese N."/>
            <person name="Submissions S."/>
        </authorList>
    </citation>
    <scope>NUCLEOTIDE SEQUENCE [LARGE SCALE GENOMIC DNA]</scope>
    <source>
        <strain evidence="2">DSM 15807</strain>
    </source>
</reference>
<evidence type="ECO:0008006" key="3">
    <source>
        <dbReference type="Google" id="ProtNLM"/>
    </source>
</evidence>
<accession>A0A1M5RZ56</accession>
<sequence length="142" mass="16542">MKCPRCGQPANFVIKADIDGMEKHIIFCKKCMLETFKFDSSDYAKAGTKLLATHIEYVEEIYIGSKDFVEENLRILTLMPLAIQGILFKSDELSRIRMTKEINTRQIYFLKQRLKLALKAENYELANNLKKQIKQLENMSEI</sequence>
<evidence type="ECO:0000313" key="2">
    <source>
        <dbReference type="Proteomes" id="UP000242592"/>
    </source>
</evidence>
<proteinExistence type="predicted"/>
<dbReference type="OrthoDB" id="47275at2"/>
<organism evidence="1 2">
    <name type="scientific">Thermosipho atlanticus DSM 15807</name>
    <dbReference type="NCBI Taxonomy" id="1123380"/>
    <lineage>
        <taxon>Bacteria</taxon>
        <taxon>Thermotogati</taxon>
        <taxon>Thermotogota</taxon>
        <taxon>Thermotogae</taxon>
        <taxon>Thermotogales</taxon>
        <taxon>Fervidobacteriaceae</taxon>
        <taxon>Thermosipho</taxon>
    </lineage>
</organism>